<dbReference type="Gene3D" id="3.30.710.10">
    <property type="entry name" value="Potassium Channel Kv1.1, Chain A"/>
    <property type="match status" value="2"/>
</dbReference>
<dbReference type="STRING" id="147828.A0A4V3SFC2"/>
<dbReference type="PROSITE" id="PS50097">
    <property type="entry name" value="BTB"/>
    <property type="match status" value="1"/>
</dbReference>
<dbReference type="OrthoDB" id="9979965at2759"/>
<dbReference type="PANTHER" id="PTHR45774">
    <property type="entry name" value="BTB/POZ DOMAIN-CONTAINING"/>
    <property type="match status" value="1"/>
</dbReference>
<evidence type="ECO:0000256" key="1">
    <source>
        <dbReference type="SAM" id="MobiDB-lite"/>
    </source>
</evidence>
<feature type="compositionally biased region" description="Basic and acidic residues" evidence="1">
    <location>
        <begin position="167"/>
        <end position="180"/>
    </location>
</feature>
<feature type="region of interest" description="Disordered" evidence="1">
    <location>
        <begin position="1"/>
        <end position="44"/>
    </location>
</feature>
<organism evidence="3 4">
    <name type="scientific">Opisthorchis felineus</name>
    <dbReference type="NCBI Taxonomy" id="147828"/>
    <lineage>
        <taxon>Eukaryota</taxon>
        <taxon>Metazoa</taxon>
        <taxon>Spiralia</taxon>
        <taxon>Lophotrochozoa</taxon>
        <taxon>Platyhelminthes</taxon>
        <taxon>Trematoda</taxon>
        <taxon>Digenea</taxon>
        <taxon>Opisthorchiida</taxon>
        <taxon>Opisthorchiata</taxon>
        <taxon>Opisthorchiidae</taxon>
        <taxon>Opisthorchis</taxon>
    </lineage>
</organism>
<accession>A0A4V3SFC2</accession>
<gene>
    <name evidence="3" type="ORF">CRM22_004549</name>
</gene>
<feature type="region of interest" description="Disordered" evidence="1">
    <location>
        <begin position="124"/>
        <end position="220"/>
    </location>
</feature>
<dbReference type="Pfam" id="PF00651">
    <property type="entry name" value="BTB"/>
    <property type="match status" value="1"/>
</dbReference>
<evidence type="ECO:0000259" key="2">
    <source>
        <dbReference type="PROSITE" id="PS50097"/>
    </source>
</evidence>
<name>A0A4V3SFC2_OPIFE</name>
<dbReference type="Gene3D" id="1.25.40.420">
    <property type="match status" value="1"/>
</dbReference>
<keyword evidence="4" id="KW-1185">Reference proteome</keyword>
<dbReference type="SUPFAM" id="SSF54695">
    <property type="entry name" value="POZ domain"/>
    <property type="match status" value="1"/>
</dbReference>
<dbReference type="Proteomes" id="UP000308267">
    <property type="component" value="Unassembled WGS sequence"/>
</dbReference>
<dbReference type="Pfam" id="PF07707">
    <property type="entry name" value="BACK"/>
    <property type="match status" value="1"/>
</dbReference>
<feature type="domain" description="BTB" evidence="2">
    <location>
        <begin position="69"/>
        <end position="102"/>
    </location>
</feature>
<dbReference type="InterPro" id="IPR011333">
    <property type="entry name" value="SKP1/BTB/POZ_sf"/>
</dbReference>
<evidence type="ECO:0000313" key="4">
    <source>
        <dbReference type="Proteomes" id="UP000308267"/>
    </source>
</evidence>
<dbReference type="InterPro" id="IPR000210">
    <property type="entry name" value="BTB/POZ_dom"/>
</dbReference>
<dbReference type="EMBL" id="SJOL01006394">
    <property type="protein sequence ID" value="TGZ67894.1"/>
    <property type="molecule type" value="Genomic_DNA"/>
</dbReference>
<dbReference type="AlphaFoldDB" id="A0A4V3SFC2"/>
<comment type="caution">
    <text evidence="3">The sequence shown here is derived from an EMBL/GenBank/DDBJ whole genome shotgun (WGS) entry which is preliminary data.</text>
</comment>
<dbReference type="PANTHER" id="PTHR45774:SF3">
    <property type="entry name" value="BTB (POZ) DOMAIN-CONTAINING 2B-RELATED"/>
    <property type="match status" value="1"/>
</dbReference>
<feature type="compositionally biased region" description="Basic and acidic residues" evidence="1">
    <location>
        <begin position="144"/>
        <end position="153"/>
    </location>
</feature>
<proteinExistence type="predicted"/>
<feature type="compositionally biased region" description="Low complexity" evidence="1">
    <location>
        <begin position="7"/>
        <end position="16"/>
    </location>
</feature>
<dbReference type="SMART" id="SM00225">
    <property type="entry name" value="BTB"/>
    <property type="match status" value="1"/>
</dbReference>
<sequence>MPSPRTSGSKKGSPVKKSPDKSKKKSPKKDADKKGASEAPAEEEELVVPVPEGIMHRRLRFLLETKLKTDVDFIVGPEHSTSTISAHKCMLAAESPIFEKLFIECDEWKLNNIKQREEEARKLREEEREMELAIQNAGSPKSKKSPDAKEKKGSPGKKSPGKNSPKKSAEKKSPKSEGKGSPKKSPKSKSGSKGGSPKKGSPGKGGKASPKGGKGSPIQAGENEIDFYKDIVIGTDIIRVQDVHPLGFYRLLRYVYYDEMSFTGVVGTLRTLYAARKYCFYDLARACVNYLENNVCIEHVLKLLKASFDFNEPRLRKLCMRLIINDTFEVLKRPEFKDVHRDLVVQILKQDVLNIREIELFDQVMHWAENECDRIGIPVTAMNQRIALGNHNFAHIRFPTILPHEFATHVVESGALKTDEIISILQYHITGRKPKVPYSCKMRRRPCLDLSPLDNASVAFSEQTDVTFVVYTGNPRRAHSFRDIYIPAGVLPPIKTLLIKERQRTGSPPGRFHLTDDEFEEVDANIKHLARLHVEREHFEFTKSHLALMRTHYK</sequence>
<protein>
    <recommendedName>
        <fullName evidence="2">BTB domain-containing protein</fullName>
    </recommendedName>
</protein>
<evidence type="ECO:0000313" key="3">
    <source>
        <dbReference type="EMBL" id="TGZ67894.1"/>
    </source>
</evidence>
<dbReference type="SMART" id="SM00875">
    <property type="entry name" value="BACK"/>
    <property type="match status" value="1"/>
</dbReference>
<dbReference type="InterPro" id="IPR011705">
    <property type="entry name" value="BACK"/>
</dbReference>
<reference evidence="3 4" key="1">
    <citation type="journal article" date="2019" name="BMC Genomics">
        <title>New insights from Opisthorchis felineus genome: update on genomics of the epidemiologically important liver flukes.</title>
        <authorList>
            <person name="Ershov N.I."/>
            <person name="Mordvinov V.A."/>
            <person name="Prokhortchouk E.B."/>
            <person name="Pakharukova M.Y."/>
            <person name="Gunbin K.V."/>
            <person name="Ustyantsev K."/>
            <person name="Genaev M.A."/>
            <person name="Blinov A.G."/>
            <person name="Mazur A."/>
            <person name="Boulygina E."/>
            <person name="Tsygankova S."/>
            <person name="Khrameeva E."/>
            <person name="Chekanov N."/>
            <person name="Fan G."/>
            <person name="Xiao A."/>
            <person name="Zhang H."/>
            <person name="Xu X."/>
            <person name="Yang H."/>
            <person name="Solovyev V."/>
            <person name="Lee S.M."/>
            <person name="Liu X."/>
            <person name="Afonnikov D.A."/>
            <person name="Skryabin K.G."/>
        </authorList>
    </citation>
    <scope>NUCLEOTIDE SEQUENCE [LARGE SCALE GENOMIC DNA]</scope>
    <source>
        <strain evidence="3">AK-0245</strain>
        <tissue evidence="3">Whole organism</tissue>
    </source>
</reference>